<organism evidence="1 2">
    <name type="scientific">Phtheirospermum japonicum</name>
    <dbReference type="NCBI Taxonomy" id="374723"/>
    <lineage>
        <taxon>Eukaryota</taxon>
        <taxon>Viridiplantae</taxon>
        <taxon>Streptophyta</taxon>
        <taxon>Embryophyta</taxon>
        <taxon>Tracheophyta</taxon>
        <taxon>Spermatophyta</taxon>
        <taxon>Magnoliopsida</taxon>
        <taxon>eudicotyledons</taxon>
        <taxon>Gunneridae</taxon>
        <taxon>Pentapetalae</taxon>
        <taxon>asterids</taxon>
        <taxon>lamiids</taxon>
        <taxon>Lamiales</taxon>
        <taxon>Orobanchaceae</taxon>
        <taxon>Orobanchaceae incertae sedis</taxon>
        <taxon>Phtheirospermum</taxon>
    </lineage>
</organism>
<name>A0A830CDL1_9LAMI</name>
<reference evidence="1" key="1">
    <citation type="submission" date="2020-07" db="EMBL/GenBank/DDBJ databases">
        <title>Ethylene signaling mediates host invasion by parasitic plants.</title>
        <authorList>
            <person name="Yoshida S."/>
        </authorList>
    </citation>
    <scope>NUCLEOTIDE SEQUENCE</scope>
    <source>
        <strain evidence="1">Okayama</strain>
    </source>
</reference>
<dbReference type="OrthoDB" id="1302937at2759"/>
<proteinExistence type="predicted"/>
<evidence type="ECO:0000313" key="1">
    <source>
        <dbReference type="EMBL" id="GFP96432.1"/>
    </source>
</evidence>
<dbReference type="AlphaFoldDB" id="A0A830CDL1"/>
<evidence type="ECO:0000313" key="2">
    <source>
        <dbReference type="Proteomes" id="UP000653305"/>
    </source>
</evidence>
<comment type="caution">
    <text evidence="1">The sequence shown here is derived from an EMBL/GenBank/DDBJ whole genome shotgun (WGS) entry which is preliminary data.</text>
</comment>
<gene>
    <name evidence="1" type="ORF">PHJA_001787300</name>
</gene>
<protein>
    <submittedName>
        <fullName evidence="1">Uncharacterized protein</fullName>
    </submittedName>
</protein>
<keyword evidence="2" id="KW-1185">Reference proteome</keyword>
<dbReference type="Proteomes" id="UP000653305">
    <property type="component" value="Unassembled WGS sequence"/>
</dbReference>
<accession>A0A830CDL1</accession>
<sequence>MTPIIVNACMAALYAKLRTIHKQFQTYATRFTAAPSYSKDIELPLPFADAIQNFGVFTPVGIEDNFVCIPVYPENIQNEGRSTQNWQSYSYEAYMPYMKGLGIPLKSVDTRLKVGSPWWTYFTELQDRHFDLRCIFPPINYSDHSALLASIFMRMNPARDDAVPIITHLDTDVLDYPVRLREISDGFQLRAFSALCHAPREEWNQY</sequence>
<dbReference type="EMBL" id="BMAC01000439">
    <property type="protein sequence ID" value="GFP96432.1"/>
    <property type="molecule type" value="Genomic_DNA"/>
</dbReference>